<reference evidence="3" key="1">
    <citation type="journal article" date="2014" name="Nat. Commun.">
        <title>Genomic adaptations of the halophilic Dead Sea filamentous fungus Eurotium rubrum.</title>
        <authorList>
            <person name="Kis-Papo T."/>
            <person name="Weig A.R."/>
            <person name="Riley R."/>
            <person name="Persoh D."/>
            <person name="Salamov A."/>
            <person name="Sun H."/>
            <person name="Lipzen A."/>
            <person name="Wasser S.P."/>
            <person name="Rambold G."/>
            <person name="Grigoriev I.V."/>
            <person name="Nevo E."/>
        </authorList>
    </citation>
    <scope>NUCLEOTIDE SEQUENCE [LARGE SCALE GENOMIC DNA]</scope>
    <source>
        <strain evidence="3">CBS 135680</strain>
    </source>
</reference>
<name>A0A017SGI4_ASPRC</name>
<organism evidence="2 3">
    <name type="scientific">Aspergillus ruber (strain CBS 135680)</name>
    <dbReference type="NCBI Taxonomy" id="1388766"/>
    <lineage>
        <taxon>Eukaryota</taxon>
        <taxon>Fungi</taxon>
        <taxon>Dikarya</taxon>
        <taxon>Ascomycota</taxon>
        <taxon>Pezizomycotina</taxon>
        <taxon>Eurotiomycetes</taxon>
        <taxon>Eurotiomycetidae</taxon>
        <taxon>Eurotiales</taxon>
        <taxon>Aspergillaceae</taxon>
        <taxon>Aspergillus</taxon>
        <taxon>Aspergillus subgen. Aspergillus</taxon>
    </lineage>
</organism>
<keyword evidence="1" id="KW-1133">Transmembrane helix</keyword>
<accession>A0A017SGI4</accession>
<proteinExistence type="predicted"/>
<evidence type="ECO:0000256" key="1">
    <source>
        <dbReference type="SAM" id="Phobius"/>
    </source>
</evidence>
<sequence length="109" mass="12121">MIINGDFKNDTRIPCCKYAEGSFPCVYVWVLLSLGTSCLSFFFSPRQSLLVGQFTACFINCHGIFCCIGILPRDSFLLLCGNSGGKEIIMFLNCFVSWATGQLLYSFSL</sequence>
<dbReference type="EMBL" id="KK088420">
    <property type="protein sequence ID" value="EYE95876.1"/>
    <property type="molecule type" value="Genomic_DNA"/>
</dbReference>
<dbReference type="GeneID" id="63694765"/>
<keyword evidence="1" id="KW-0812">Transmembrane</keyword>
<evidence type="ECO:0000313" key="3">
    <source>
        <dbReference type="Proteomes" id="UP000019804"/>
    </source>
</evidence>
<feature type="transmembrane region" description="Helical" evidence="1">
    <location>
        <begin position="50"/>
        <end position="72"/>
    </location>
</feature>
<keyword evidence="1" id="KW-0472">Membrane</keyword>
<protein>
    <submittedName>
        <fullName evidence="2">Uncharacterized protein</fullName>
    </submittedName>
</protein>
<dbReference type="Proteomes" id="UP000019804">
    <property type="component" value="Unassembled WGS sequence"/>
</dbReference>
<evidence type="ECO:0000313" key="2">
    <source>
        <dbReference type="EMBL" id="EYE95876.1"/>
    </source>
</evidence>
<dbReference type="RefSeq" id="XP_040639564.1">
    <property type="nucleotide sequence ID" value="XM_040779641.1"/>
</dbReference>
<feature type="transmembrane region" description="Helical" evidence="1">
    <location>
        <begin position="88"/>
        <end position="107"/>
    </location>
</feature>
<gene>
    <name evidence="2" type="ORF">EURHEDRAFT_38508</name>
</gene>
<keyword evidence="3" id="KW-1185">Reference proteome</keyword>
<dbReference type="AlphaFoldDB" id="A0A017SGI4"/>
<dbReference type="HOGENOM" id="CLU_2183412_0_0_1"/>
<feature type="transmembrane region" description="Helical" evidence="1">
    <location>
        <begin position="26"/>
        <end position="43"/>
    </location>
</feature>